<sequence>MTWKQRCFNLFLPSGDSLCCCCHTRLGQNPQICFLHRNNKYPPSHHGNDIFCRLSLSDFDPGECGMLCQSYVSSCFLLRRLVSLFYDLDHDAPGAKDKAKDKGTNTIGSRLNRMEDKIQRMDQTLNQIAESLTQLLSGTSQGQGTWGEHRGKVGGGHRVGQVSPARIAYPATSSSPPRPSIHPSTPASAKTRAPESTLHPPLNPILSQDKSS</sequence>
<evidence type="ECO:0000313" key="3">
    <source>
        <dbReference type="Proteomes" id="UP000694557"/>
    </source>
</evidence>
<reference evidence="2" key="2">
    <citation type="submission" date="2025-09" db="UniProtKB">
        <authorList>
            <consortium name="Ensembl"/>
        </authorList>
    </citation>
    <scope>IDENTIFICATION</scope>
</reference>
<dbReference type="Ensembl" id="ENSOKIT00005104313.1">
    <property type="protein sequence ID" value="ENSOKIP00005097406.1"/>
    <property type="gene ID" value="ENSOKIG00005042767.1"/>
</dbReference>
<accession>A0A8C7K3V8</accession>
<keyword evidence="3" id="KW-1185">Reference proteome</keyword>
<name>A0A8C7K3V8_ONCKI</name>
<evidence type="ECO:0000256" key="1">
    <source>
        <dbReference type="SAM" id="MobiDB-lite"/>
    </source>
</evidence>
<dbReference type="PRINTS" id="PR01460">
    <property type="entry name" value="KCNQ1CHANNEL"/>
</dbReference>
<organism evidence="2 3">
    <name type="scientific">Oncorhynchus kisutch</name>
    <name type="common">Coho salmon</name>
    <name type="synonym">Salmo kisutch</name>
    <dbReference type="NCBI Taxonomy" id="8019"/>
    <lineage>
        <taxon>Eukaryota</taxon>
        <taxon>Metazoa</taxon>
        <taxon>Chordata</taxon>
        <taxon>Craniata</taxon>
        <taxon>Vertebrata</taxon>
        <taxon>Euteleostomi</taxon>
        <taxon>Actinopterygii</taxon>
        <taxon>Neopterygii</taxon>
        <taxon>Teleostei</taxon>
        <taxon>Protacanthopterygii</taxon>
        <taxon>Salmoniformes</taxon>
        <taxon>Salmonidae</taxon>
        <taxon>Salmoninae</taxon>
        <taxon>Oncorhynchus</taxon>
    </lineage>
</organism>
<dbReference type="Proteomes" id="UP000694557">
    <property type="component" value="Unassembled WGS sequence"/>
</dbReference>
<feature type="region of interest" description="Disordered" evidence="1">
    <location>
        <begin position="138"/>
        <end position="212"/>
    </location>
</feature>
<dbReference type="AlphaFoldDB" id="A0A8C7K3V8"/>
<evidence type="ECO:0000313" key="2">
    <source>
        <dbReference type="Ensembl" id="ENSOKIP00005097406.1"/>
    </source>
</evidence>
<dbReference type="GO" id="GO:0005249">
    <property type="term" value="F:voltage-gated potassium channel activity"/>
    <property type="evidence" value="ECO:0007669"/>
    <property type="project" value="InterPro"/>
</dbReference>
<dbReference type="GO" id="GO:0008076">
    <property type="term" value="C:voltage-gated potassium channel complex"/>
    <property type="evidence" value="ECO:0007669"/>
    <property type="project" value="InterPro"/>
</dbReference>
<dbReference type="InterPro" id="IPR005827">
    <property type="entry name" value="K_chnl_volt-dep_KCQN1"/>
</dbReference>
<protein>
    <submittedName>
        <fullName evidence="2">Uncharacterized protein</fullName>
    </submittedName>
</protein>
<reference evidence="2" key="1">
    <citation type="submission" date="2025-08" db="UniProtKB">
        <authorList>
            <consortium name="Ensembl"/>
        </authorList>
    </citation>
    <scope>IDENTIFICATION</scope>
</reference>
<proteinExistence type="predicted"/>